<name>A0A2P5CQH5_PARAD</name>
<evidence type="ECO:0008006" key="4">
    <source>
        <dbReference type="Google" id="ProtNLM"/>
    </source>
</evidence>
<dbReference type="PANTHER" id="PTHR34458">
    <property type="entry name" value="POLLEN OLE E 1 ALLERGEN AND EXTENSIN FAMILY PROTEIN-RELATED"/>
    <property type="match status" value="1"/>
</dbReference>
<comment type="caution">
    <text evidence="2">The sequence shown here is derived from an EMBL/GenBank/DDBJ whole genome shotgun (WGS) entry which is preliminary data.</text>
</comment>
<accession>A0A2P5CQH5</accession>
<gene>
    <name evidence="2" type="ORF">PanWU01x14_131820</name>
</gene>
<protein>
    <recommendedName>
        <fullName evidence="4">Pollen Ole e 1 allergen and extensin family protein</fullName>
    </recommendedName>
</protein>
<dbReference type="Proteomes" id="UP000237105">
    <property type="component" value="Unassembled WGS sequence"/>
</dbReference>
<dbReference type="InterPro" id="IPR040404">
    <property type="entry name" value="Phylloplanin-like"/>
</dbReference>
<sequence>MAYLPVLLCSLMLLSFMSSIIHCHNSPHNLPISGNSTSNSTTNSSNIIADLLPLNIHINVIGVLDCKGLPPNRMPPLFPQLNGVNLIFTCDNGQTTLARAVTDNNGVYNFAFDAVDIIVFILSRQTQSSCGVIARLPILGCAVYPPAGIIRAPLDLLQTSQDILPDGRHRVVHQYTAGKFSYYRP</sequence>
<dbReference type="AlphaFoldDB" id="A0A2P5CQH5"/>
<feature type="chain" id="PRO_5015170017" description="Pollen Ole e 1 allergen and extensin family protein" evidence="1">
    <location>
        <begin position="24"/>
        <end position="185"/>
    </location>
</feature>
<evidence type="ECO:0000313" key="3">
    <source>
        <dbReference type="Proteomes" id="UP000237105"/>
    </source>
</evidence>
<organism evidence="2 3">
    <name type="scientific">Parasponia andersonii</name>
    <name type="common">Sponia andersonii</name>
    <dbReference type="NCBI Taxonomy" id="3476"/>
    <lineage>
        <taxon>Eukaryota</taxon>
        <taxon>Viridiplantae</taxon>
        <taxon>Streptophyta</taxon>
        <taxon>Embryophyta</taxon>
        <taxon>Tracheophyta</taxon>
        <taxon>Spermatophyta</taxon>
        <taxon>Magnoliopsida</taxon>
        <taxon>eudicotyledons</taxon>
        <taxon>Gunneridae</taxon>
        <taxon>Pentapetalae</taxon>
        <taxon>rosids</taxon>
        <taxon>fabids</taxon>
        <taxon>Rosales</taxon>
        <taxon>Cannabaceae</taxon>
        <taxon>Parasponia</taxon>
    </lineage>
</organism>
<evidence type="ECO:0000313" key="2">
    <source>
        <dbReference type="EMBL" id="PON63272.1"/>
    </source>
</evidence>
<feature type="signal peptide" evidence="1">
    <location>
        <begin position="1"/>
        <end position="23"/>
    </location>
</feature>
<evidence type="ECO:0000256" key="1">
    <source>
        <dbReference type="SAM" id="SignalP"/>
    </source>
</evidence>
<keyword evidence="1" id="KW-0732">Signal</keyword>
<reference evidence="3" key="1">
    <citation type="submission" date="2016-06" db="EMBL/GenBank/DDBJ databases">
        <title>Parallel loss of symbiosis genes in relatives of nitrogen-fixing non-legume Parasponia.</title>
        <authorList>
            <person name="Van Velzen R."/>
            <person name="Holmer R."/>
            <person name="Bu F."/>
            <person name="Rutten L."/>
            <person name="Van Zeijl A."/>
            <person name="Liu W."/>
            <person name="Santuari L."/>
            <person name="Cao Q."/>
            <person name="Sharma T."/>
            <person name="Shen D."/>
            <person name="Roswanjaya Y."/>
            <person name="Wardhani T."/>
            <person name="Kalhor M.S."/>
            <person name="Jansen J."/>
            <person name="Van den Hoogen J."/>
            <person name="Gungor B."/>
            <person name="Hartog M."/>
            <person name="Hontelez J."/>
            <person name="Verver J."/>
            <person name="Yang W.-C."/>
            <person name="Schijlen E."/>
            <person name="Repin R."/>
            <person name="Schilthuizen M."/>
            <person name="Schranz E."/>
            <person name="Heidstra R."/>
            <person name="Miyata K."/>
            <person name="Fedorova E."/>
            <person name="Kohlen W."/>
            <person name="Bisseling T."/>
            <person name="Smit S."/>
            <person name="Geurts R."/>
        </authorList>
    </citation>
    <scope>NUCLEOTIDE SEQUENCE [LARGE SCALE GENOMIC DNA]</scope>
    <source>
        <strain evidence="3">cv. WU1-14</strain>
    </source>
</reference>
<dbReference type="EMBL" id="JXTB01000105">
    <property type="protein sequence ID" value="PON63272.1"/>
    <property type="molecule type" value="Genomic_DNA"/>
</dbReference>
<dbReference type="PANTHER" id="PTHR34458:SF11">
    <property type="entry name" value="MD-2-RELATED LIPID-RECOGNITION DOMAIN-CONTAINING PROTEIN"/>
    <property type="match status" value="1"/>
</dbReference>
<dbReference type="OrthoDB" id="1104689at2759"/>
<keyword evidence="3" id="KW-1185">Reference proteome</keyword>
<proteinExistence type="predicted"/>